<dbReference type="EMBL" id="AL442112">
    <property type="protein sequence ID" value="CAC09460.2"/>
    <property type="molecule type" value="Genomic_DNA"/>
</dbReference>
<accession>Q9FSQ7</accession>
<proteinExistence type="predicted"/>
<protein>
    <submittedName>
        <fullName evidence="1">H0423H10.6 protein</fullName>
    </submittedName>
</protein>
<evidence type="ECO:0000313" key="1">
    <source>
        <dbReference type="EMBL" id="CAC09460.2"/>
    </source>
</evidence>
<organism evidence="1">
    <name type="scientific">Oryza sativa</name>
    <name type="common">Rice</name>
    <dbReference type="NCBI Taxonomy" id="4530"/>
    <lineage>
        <taxon>Eukaryota</taxon>
        <taxon>Viridiplantae</taxon>
        <taxon>Streptophyta</taxon>
        <taxon>Embryophyta</taxon>
        <taxon>Tracheophyta</taxon>
        <taxon>Spermatophyta</taxon>
        <taxon>Magnoliopsida</taxon>
        <taxon>Liliopsida</taxon>
        <taxon>Poales</taxon>
        <taxon>Poaceae</taxon>
        <taxon>BOP clade</taxon>
        <taxon>Oryzoideae</taxon>
        <taxon>Oryzeae</taxon>
        <taxon>Oryzinae</taxon>
        <taxon>Oryza</taxon>
    </lineage>
</organism>
<gene>
    <name evidence="1" type="primary">H0423H10.6</name>
</gene>
<dbReference type="AlphaFoldDB" id="Q9FSQ7"/>
<sequence>MALLPRRSLVLEESLGKTPRLMELKSWDHQPRVTVGTTSFVVERLHGVLDLFWLVATSQTSHSIKARVIPLTRRSGHERERHQTLTKSAQAFHVDLVISDP</sequence>
<reference evidence="1" key="1">
    <citation type="journal article" date="2002" name="Nature">
        <title>Sequence and analysis of rice chromosome 4.</title>
        <authorList>
            <person name="Feng Q."/>
            <person name="Zhang Y."/>
            <person name="Hao P."/>
            <person name="Wang S."/>
            <person name="Fu G."/>
            <person name="Huang Y."/>
            <person name="Li Y."/>
            <person name="Zhu J."/>
            <person name="Liu Y."/>
            <person name="Hu X."/>
            <person name="Jia P."/>
            <person name="Zhang Y."/>
            <person name="Zhao Q."/>
            <person name="Ying K."/>
            <person name="Yu S."/>
            <person name="Tang Y."/>
            <person name="Weng Q."/>
            <person name="Zhang L."/>
            <person name="Lu Y."/>
            <person name="Mu J."/>
            <person name="Lu Y."/>
            <person name="Zhang L.S."/>
            <person name="Yu Z."/>
            <person name="Fan D."/>
            <person name="Liu X."/>
            <person name="Lu T."/>
            <person name="Li C."/>
            <person name="Wu Y."/>
            <person name="Sun T."/>
            <person name="Lei H."/>
            <person name="Li T."/>
            <person name="Hu H."/>
            <person name="Guan J."/>
            <person name="Wu M."/>
            <person name="Zhang R."/>
            <person name="Zhou B."/>
            <person name="Chen Z."/>
            <person name="Chen L."/>
            <person name="Jin Z."/>
            <person name="Wang R."/>
            <person name="Yin H."/>
            <person name="Cai Z."/>
            <person name="Ren S."/>
            <person name="Lv G."/>
            <person name="Gu W."/>
            <person name="Zhu G."/>
            <person name="Tu Y."/>
            <person name="Jia J."/>
            <person name="Zhang Y."/>
            <person name="Chen J."/>
            <person name="Kang H."/>
            <person name="Chen X."/>
            <person name="Shao C."/>
            <person name="Sun Y."/>
            <person name="Hu Q."/>
            <person name="Zhang X."/>
            <person name="Zhang W."/>
            <person name="Wang L."/>
            <person name="Ding C."/>
            <person name="Sheng H."/>
            <person name="Gu J."/>
            <person name="Chen S."/>
            <person name="Ni L."/>
            <person name="Zhu F."/>
            <person name="Chen W."/>
            <person name="Lan L."/>
            <person name="Lai Y."/>
            <person name="Cheng Z."/>
            <person name="Gu M."/>
            <person name="Jiang J."/>
            <person name="Li J."/>
            <person name="Hong G."/>
            <person name="Xue Y."/>
            <person name="Han B."/>
        </authorList>
    </citation>
    <scope>NUCLEOTIDE SEQUENCE</scope>
</reference>
<name>Q9FSQ7_ORYSA</name>